<keyword evidence="2" id="KW-0808">Transferase</keyword>
<dbReference type="PANTHER" id="PTHR37984:SF5">
    <property type="entry name" value="PROTEIN NYNRIN-LIKE"/>
    <property type="match status" value="1"/>
</dbReference>
<dbReference type="PANTHER" id="PTHR37984">
    <property type="entry name" value="PROTEIN CBG26694"/>
    <property type="match status" value="1"/>
</dbReference>
<dbReference type="Pfam" id="PF24626">
    <property type="entry name" value="SH3_Tf2-1"/>
    <property type="match status" value="1"/>
</dbReference>
<dbReference type="Pfam" id="PF00078">
    <property type="entry name" value="RVT_1"/>
    <property type="match status" value="1"/>
</dbReference>
<evidence type="ECO:0000259" key="8">
    <source>
        <dbReference type="PROSITE" id="PS50878"/>
    </source>
</evidence>
<dbReference type="InterPro" id="IPR016197">
    <property type="entry name" value="Chromo-like_dom_sf"/>
</dbReference>
<name>A0A151RKF4_CAJCA</name>
<evidence type="ECO:0000256" key="1">
    <source>
        <dbReference type="ARBA" id="ARBA00022670"/>
    </source>
</evidence>
<organism evidence="10 11">
    <name type="scientific">Cajanus cajan</name>
    <name type="common">Pigeon pea</name>
    <name type="synonym">Cajanus indicus</name>
    <dbReference type="NCBI Taxonomy" id="3821"/>
    <lineage>
        <taxon>Eukaryota</taxon>
        <taxon>Viridiplantae</taxon>
        <taxon>Streptophyta</taxon>
        <taxon>Embryophyta</taxon>
        <taxon>Tracheophyta</taxon>
        <taxon>Spermatophyta</taxon>
        <taxon>Magnoliopsida</taxon>
        <taxon>eudicotyledons</taxon>
        <taxon>Gunneridae</taxon>
        <taxon>Pentapetalae</taxon>
        <taxon>rosids</taxon>
        <taxon>fabids</taxon>
        <taxon>Fabales</taxon>
        <taxon>Fabaceae</taxon>
        <taxon>Papilionoideae</taxon>
        <taxon>50 kb inversion clade</taxon>
        <taxon>NPAAA clade</taxon>
        <taxon>indigoferoid/millettioid clade</taxon>
        <taxon>Phaseoleae</taxon>
        <taxon>Cajanus</taxon>
    </lineage>
</organism>
<dbReference type="EMBL" id="KQ483687">
    <property type="protein sequence ID" value="KYP43037.1"/>
    <property type="molecule type" value="Genomic_DNA"/>
</dbReference>
<keyword evidence="6" id="KW-0378">Hydrolase</keyword>
<dbReference type="PROSITE" id="PS50994">
    <property type="entry name" value="INTEGRASE"/>
    <property type="match status" value="1"/>
</dbReference>
<evidence type="ECO:0000256" key="4">
    <source>
        <dbReference type="ARBA" id="ARBA00022722"/>
    </source>
</evidence>
<dbReference type="InterPro" id="IPR043128">
    <property type="entry name" value="Rev_trsase/Diguanyl_cyclase"/>
</dbReference>
<dbReference type="InterPro" id="IPR001584">
    <property type="entry name" value="Integrase_cat-core"/>
</dbReference>
<feature type="domain" description="Integrase catalytic" evidence="9">
    <location>
        <begin position="468"/>
        <end position="559"/>
    </location>
</feature>
<evidence type="ECO:0000313" key="11">
    <source>
        <dbReference type="Proteomes" id="UP000075243"/>
    </source>
</evidence>
<evidence type="ECO:0000256" key="3">
    <source>
        <dbReference type="ARBA" id="ARBA00022695"/>
    </source>
</evidence>
<evidence type="ECO:0000313" key="10">
    <source>
        <dbReference type="EMBL" id="KYP43037.1"/>
    </source>
</evidence>
<keyword evidence="11" id="KW-1185">Reference proteome</keyword>
<evidence type="ECO:0000256" key="5">
    <source>
        <dbReference type="ARBA" id="ARBA00022759"/>
    </source>
</evidence>
<dbReference type="InterPro" id="IPR050951">
    <property type="entry name" value="Retrovirus_Pol_polyprotein"/>
</dbReference>
<accession>A0A151RKF4</accession>
<feature type="domain" description="Reverse transcriptase" evidence="8">
    <location>
        <begin position="81"/>
        <end position="260"/>
    </location>
</feature>
<evidence type="ECO:0000256" key="7">
    <source>
        <dbReference type="ARBA" id="ARBA00022918"/>
    </source>
</evidence>
<dbReference type="SUPFAM" id="SSF56672">
    <property type="entry name" value="DNA/RNA polymerases"/>
    <property type="match status" value="1"/>
</dbReference>
<evidence type="ECO:0000256" key="6">
    <source>
        <dbReference type="ARBA" id="ARBA00022801"/>
    </source>
</evidence>
<dbReference type="Gramene" id="C.cajan_33440.t">
    <property type="protein sequence ID" value="C.cajan_33440.t"/>
    <property type="gene ID" value="C.cajan_33440"/>
</dbReference>
<keyword evidence="3" id="KW-0548">Nucleotidyltransferase</keyword>
<dbReference type="SUPFAM" id="SSF53098">
    <property type="entry name" value="Ribonuclease H-like"/>
    <property type="match status" value="1"/>
</dbReference>
<dbReference type="GO" id="GO:0008233">
    <property type="term" value="F:peptidase activity"/>
    <property type="evidence" value="ECO:0007669"/>
    <property type="project" value="UniProtKB-KW"/>
</dbReference>
<dbReference type="CDD" id="cd01647">
    <property type="entry name" value="RT_LTR"/>
    <property type="match status" value="1"/>
</dbReference>
<dbReference type="InterPro" id="IPR041373">
    <property type="entry name" value="RT_RNaseH"/>
</dbReference>
<dbReference type="GO" id="GO:0004519">
    <property type="term" value="F:endonuclease activity"/>
    <property type="evidence" value="ECO:0007669"/>
    <property type="project" value="UniProtKB-KW"/>
</dbReference>
<dbReference type="GO" id="GO:0015074">
    <property type="term" value="P:DNA integration"/>
    <property type="evidence" value="ECO:0007669"/>
    <property type="project" value="InterPro"/>
</dbReference>
<proteinExistence type="predicted"/>
<protein>
    <submittedName>
        <fullName evidence="10">Transposon Ty3-I Gag-Pol polyprotein</fullName>
    </submittedName>
</protein>
<dbReference type="GO" id="GO:0003964">
    <property type="term" value="F:RNA-directed DNA polymerase activity"/>
    <property type="evidence" value="ECO:0007669"/>
    <property type="project" value="UniProtKB-KW"/>
</dbReference>
<dbReference type="AlphaFoldDB" id="A0A151RKF4"/>
<keyword evidence="1" id="KW-0645">Protease</keyword>
<keyword evidence="7" id="KW-0695">RNA-directed DNA polymerase</keyword>
<reference evidence="10" key="1">
    <citation type="journal article" date="2012" name="Nat. Biotechnol.">
        <title>Draft genome sequence of pigeonpea (Cajanus cajan), an orphan legume crop of resource-poor farmers.</title>
        <authorList>
            <person name="Varshney R.K."/>
            <person name="Chen W."/>
            <person name="Li Y."/>
            <person name="Bharti A.K."/>
            <person name="Saxena R.K."/>
            <person name="Schlueter J.A."/>
            <person name="Donoghue M.T."/>
            <person name="Azam S."/>
            <person name="Fan G."/>
            <person name="Whaley A.M."/>
            <person name="Farmer A.D."/>
            <person name="Sheridan J."/>
            <person name="Iwata A."/>
            <person name="Tuteja R."/>
            <person name="Penmetsa R.V."/>
            <person name="Wu W."/>
            <person name="Upadhyaya H.D."/>
            <person name="Yang S.P."/>
            <person name="Shah T."/>
            <person name="Saxena K.B."/>
            <person name="Michael T."/>
            <person name="McCombie W.R."/>
            <person name="Yang B."/>
            <person name="Zhang G."/>
            <person name="Yang H."/>
            <person name="Wang J."/>
            <person name="Spillane C."/>
            <person name="Cook D.R."/>
            <person name="May G.D."/>
            <person name="Xu X."/>
            <person name="Jackson S.A."/>
        </authorList>
    </citation>
    <scope>NUCLEOTIDE SEQUENCE [LARGE SCALE GENOMIC DNA]</scope>
</reference>
<dbReference type="InterPro" id="IPR056924">
    <property type="entry name" value="SH3_Tf2-1"/>
</dbReference>
<dbReference type="Gene3D" id="3.30.420.10">
    <property type="entry name" value="Ribonuclease H-like superfamily/Ribonuclease H"/>
    <property type="match status" value="1"/>
</dbReference>
<dbReference type="SUPFAM" id="SSF54160">
    <property type="entry name" value="Chromo domain-like"/>
    <property type="match status" value="1"/>
</dbReference>
<dbReference type="InterPro" id="IPR000477">
    <property type="entry name" value="RT_dom"/>
</dbReference>
<evidence type="ECO:0000256" key="2">
    <source>
        <dbReference type="ARBA" id="ARBA00022679"/>
    </source>
</evidence>
<dbReference type="Gene3D" id="3.30.70.270">
    <property type="match status" value="1"/>
</dbReference>
<evidence type="ECO:0000259" key="9">
    <source>
        <dbReference type="PROSITE" id="PS50994"/>
    </source>
</evidence>
<dbReference type="PROSITE" id="PS50878">
    <property type="entry name" value="RT_POL"/>
    <property type="match status" value="1"/>
</dbReference>
<dbReference type="FunFam" id="3.10.10.10:FF:000007">
    <property type="entry name" value="Retrovirus-related Pol polyprotein from transposon 17.6-like Protein"/>
    <property type="match status" value="1"/>
</dbReference>
<dbReference type="Gene3D" id="3.10.10.10">
    <property type="entry name" value="HIV Type 1 Reverse Transcriptase, subunit A, domain 1"/>
    <property type="match status" value="1"/>
</dbReference>
<dbReference type="InterPro" id="IPR043502">
    <property type="entry name" value="DNA/RNA_pol_sf"/>
</dbReference>
<keyword evidence="4" id="KW-0540">Nuclease</keyword>
<sequence length="809" mass="93421">MQLPYCSDDQWVQIPNNVEPEIAILLHTYKDVFDVPQGLPPNRTHDHSIPLLPNTKPVRVKPYRYPHSQKEQIEKMVSDMLQEGLIIPSNSPFSSPIVLVKKKDGTWRFCTNYRALNAITIKDSFPMPTVDELLDELFGAQFFSKLDLRSGFHQILLNKEDRFKTAFRTHHGHYEWIVMPFGLTNAPATFQSLMNEIFKGLLRKFVLVFFDDILIYSSSWVSHLHHLEVVLQILRKHQLYAKLSKCSFGLLQMEYLGHTISGKGVAVDASKVAAVLAWPQPTTLKQLRGFLGLRVLLEVYLRKKLNPTLQKKSAYSRELYAVTEAIAKFRHYLLGHKFVIRTDQRSLRSITEQAVQTPEQQLWLHKLLGYEFTVEYKPGKENIPADALSRSFFMAWSQPKLEILSELRDAIAADTTLSAIQKDCIQGKPPHPMYSTQDDLLYWNGKLVVPPKHSMIQKILEEFHSSPFVSDRDKVFISQFWKQLFKLSGTTLVMSTAYHPQTDGQSEAVNHCLEMYLRCFTYTNPKSWSKFLSWAEFWYNTSYHLSTGLTPFRVVYGREPPCLDKYVLDKYVLDNNDPLELREMLQQRDLILSQLKHNLMKAQQNMKKNADKKRRDVEFKEGDMVLVKLQPYRQNSMALRKNQKLGMKYFGPFPIVKKVGSVAYKLLLPNHAKIHPVFHCSQLKPCYGEHIKPYIPLTTRTNEVGPILQPMAILQTKVIIKGGKEVQQVLIKWEGLEEIHATWEDWVSFKESYPDANLEDKVIFNGRGNVISESEARTELESFSVGGDFVSGIGQLASNEHRTSKRERE</sequence>
<dbReference type="Proteomes" id="UP000075243">
    <property type="component" value="Unassembled WGS sequence"/>
</dbReference>
<dbReference type="InterPro" id="IPR012337">
    <property type="entry name" value="RNaseH-like_sf"/>
</dbReference>
<gene>
    <name evidence="10" type="ORF">KK1_035532</name>
</gene>
<dbReference type="GO" id="GO:0003676">
    <property type="term" value="F:nucleic acid binding"/>
    <property type="evidence" value="ECO:0007669"/>
    <property type="project" value="InterPro"/>
</dbReference>
<dbReference type="GO" id="GO:0006508">
    <property type="term" value="P:proteolysis"/>
    <property type="evidence" value="ECO:0007669"/>
    <property type="project" value="UniProtKB-KW"/>
</dbReference>
<dbReference type="InterPro" id="IPR036397">
    <property type="entry name" value="RNaseH_sf"/>
</dbReference>
<dbReference type="CDD" id="cd09274">
    <property type="entry name" value="RNase_HI_RT_Ty3"/>
    <property type="match status" value="1"/>
</dbReference>
<dbReference type="Pfam" id="PF17917">
    <property type="entry name" value="RT_RNaseH"/>
    <property type="match status" value="1"/>
</dbReference>
<keyword evidence="5" id="KW-0255">Endonuclease</keyword>